<keyword evidence="2" id="KW-0812">Transmembrane</keyword>
<keyword evidence="2" id="KW-0472">Membrane</keyword>
<reference evidence="3 4" key="1">
    <citation type="submission" date="2017-09" db="EMBL/GenBank/DDBJ databases">
        <title>Genomic, metabolic, and phenotypic characteristics of bacterial isolates from the natural microbiome of the model nematode Caenorhabditis elegans.</title>
        <authorList>
            <person name="Zimmermann J."/>
            <person name="Obeng N."/>
            <person name="Yang W."/>
            <person name="Obeng O."/>
            <person name="Kissoyan K."/>
            <person name="Pees B."/>
            <person name="Dirksen P."/>
            <person name="Hoppner M."/>
            <person name="Franke A."/>
            <person name="Rosenstiel P."/>
            <person name="Leippe M."/>
            <person name="Dierking K."/>
            <person name="Kaleta C."/>
            <person name="Schulenburg H."/>
        </authorList>
    </citation>
    <scope>NUCLEOTIDE SEQUENCE [LARGE SCALE GENOMIC DNA]</scope>
    <source>
        <strain evidence="3 4">MYb73</strain>
    </source>
</reference>
<dbReference type="AlphaFoldDB" id="A0A2S0I281"/>
<evidence type="ECO:0000256" key="1">
    <source>
        <dbReference type="SAM" id="MobiDB-lite"/>
    </source>
</evidence>
<dbReference type="RefSeq" id="WP_105237213.1">
    <property type="nucleotide sequence ID" value="NZ_CP023270.1"/>
</dbReference>
<feature type="transmembrane region" description="Helical" evidence="2">
    <location>
        <begin position="12"/>
        <end position="35"/>
    </location>
</feature>
<protein>
    <submittedName>
        <fullName evidence="3">Uncharacterized protein</fullName>
    </submittedName>
</protein>
<dbReference type="EMBL" id="CP023270">
    <property type="protein sequence ID" value="AVJ26113.1"/>
    <property type="molecule type" value="Genomic_DNA"/>
</dbReference>
<organism evidence="3 4">
    <name type="scientific">Achromobacter spanius</name>
    <dbReference type="NCBI Taxonomy" id="217203"/>
    <lineage>
        <taxon>Bacteria</taxon>
        <taxon>Pseudomonadati</taxon>
        <taxon>Pseudomonadota</taxon>
        <taxon>Betaproteobacteria</taxon>
        <taxon>Burkholderiales</taxon>
        <taxon>Alcaligenaceae</taxon>
        <taxon>Achromobacter</taxon>
    </lineage>
</organism>
<evidence type="ECO:0000313" key="4">
    <source>
        <dbReference type="Proteomes" id="UP000239477"/>
    </source>
</evidence>
<dbReference type="OrthoDB" id="8640782at2"/>
<keyword evidence="2" id="KW-1133">Transmembrane helix</keyword>
<gene>
    <name evidence="3" type="ORF">CLM73_02695</name>
</gene>
<proteinExistence type="predicted"/>
<evidence type="ECO:0000256" key="2">
    <source>
        <dbReference type="SAM" id="Phobius"/>
    </source>
</evidence>
<name>A0A2S0I281_9BURK</name>
<evidence type="ECO:0000313" key="3">
    <source>
        <dbReference type="EMBL" id="AVJ26113.1"/>
    </source>
</evidence>
<keyword evidence="4" id="KW-1185">Reference proteome</keyword>
<feature type="transmembrane region" description="Helical" evidence="2">
    <location>
        <begin position="47"/>
        <end position="65"/>
    </location>
</feature>
<feature type="region of interest" description="Disordered" evidence="1">
    <location>
        <begin position="289"/>
        <end position="317"/>
    </location>
</feature>
<accession>A0A2S0I281</accession>
<sequence length="346" mass="36953">MIPVSLPGGNFYVLMAVSLACLSTLLTWLAVLATSRGAREWLSGHRRGGTVLMALLAVVGAIFPYQQFSQWFSAQREAQADDARKTVLSQPTQLAGVQMPTGTTLRLATPGELASFDRAVFPESHPAEIQGVATTRLFRYPATPKQPETLSAEIARDQALEGWLCAHGHRIEFVVQGGHPQFSSCHLAIGNTLDQQPVPAGAWLKVEPAARGTPLDKTGTAPRWLLRTEGSDALTVAAIPLLKVDLQLDAQRRMLGFEGLAARDTVLGEMTYPPGTRVLAANPRLQGAQPGDLLFSPSRGRSARRAGGEDVPAGKSVLQAPDGTVRSVLSNREAGVLDVAAMRMAP</sequence>
<dbReference type="Proteomes" id="UP000239477">
    <property type="component" value="Chromosome"/>
</dbReference>